<dbReference type="EnsemblMetazoa" id="GPAI021880-RA">
    <property type="protein sequence ID" value="GPAI021880-PA"/>
    <property type="gene ID" value="GPAI021880"/>
</dbReference>
<accession>A0A1A9ZQE9</accession>
<protein>
    <submittedName>
        <fullName evidence="1">Uncharacterized protein</fullName>
    </submittedName>
</protein>
<proteinExistence type="predicted"/>
<keyword evidence="2" id="KW-1185">Reference proteome</keyword>
<reference evidence="2" key="1">
    <citation type="submission" date="2014-03" db="EMBL/GenBank/DDBJ databases">
        <authorList>
            <person name="Aksoy S."/>
            <person name="Warren W."/>
            <person name="Wilson R.K."/>
        </authorList>
    </citation>
    <scope>NUCLEOTIDE SEQUENCE [LARGE SCALE GENOMIC DNA]</scope>
    <source>
        <strain evidence="2">IAEA</strain>
    </source>
</reference>
<organism evidence="1 2">
    <name type="scientific">Glossina pallidipes</name>
    <name type="common">Tsetse fly</name>
    <dbReference type="NCBI Taxonomy" id="7398"/>
    <lineage>
        <taxon>Eukaryota</taxon>
        <taxon>Metazoa</taxon>
        <taxon>Ecdysozoa</taxon>
        <taxon>Arthropoda</taxon>
        <taxon>Hexapoda</taxon>
        <taxon>Insecta</taxon>
        <taxon>Pterygota</taxon>
        <taxon>Neoptera</taxon>
        <taxon>Endopterygota</taxon>
        <taxon>Diptera</taxon>
        <taxon>Brachycera</taxon>
        <taxon>Muscomorpha</taxon>
        <taxon>Hippoboscoidea</taxon>
        <taxon>Glossinidae</taxon>
        <taxon>Glossina</taxon>
    </lineage>
</organism>
<name>A0A1A9ZQE9_GLOPL</name>
<dbReference type="VEuPathDB" id="VectorBase:GPAI021880"/>
<dbReference type="Proteomes" id="UP000092445">
    <property type="component" value="Unassembled WGS sequence"/>
</dbReference>
<sequence>MPSAFIAVKLLSKSEKFVLFSWQTADANSCIASSTSIVDRKRKSFAVACDCVINPAGAVFFTSSASSIKNEQNVLRHCEAAANEAAFIAREPNSQHSPQRESISISNRPFSVQAGEQAIAKNRRKTFTTVSSLFVVGNIPEVALTDDIELGLSLLEWLVSAYAQTNSGNLKALMYTYINNRRNRQFIILFEL</sequence>
<evidence type="ECO:0000313" key="1">
    <source>
        <dbReference type="EnsemblMetazoa" id="GPAI021880-PA"/>
    </source>
</evidence>
<reference evidence="1" key="2">
    <citation type="submission" date="2020-05" db="UniProtKB">
        <authorList>
            <consortium name="EnsemblMetazoa"/>
        </authorList>
    </citation>
    <scope>IDENTIFICATION</scope>
    <source>
        <strain evidence="1">IAEA</strain>
    </source>
</reference>
<dbReference type="AlphaFoldDB" id="A0A1A9ZQE9"/>
<evidence type="ECO:0000313" key="2">
    <source>
        <dbReference type="Proteomes" id="UP000092445"/>
    </source>
</evidence>